<reference evidence="7 8" key="1">
    <citation type="submission" date="2020-08" db="EMBL/GenBank/DDBJ databases">
        <title>Aphidius gifuensis genome sequencing and assembly.</title>
        <authorList>
            <person name="Du Z."/>
        </authorList>
    </citation>
    <scope>NUCLEOTIDE SEQUENCE [LARGE SCALE GENOMIC DNA]</scope>
    <source>
        <strain evidence="7">YNYX2018</strain>
        <tissue evidence="7">Adults</tissue>
    </source>
</reference>
<dbReference type="Pfam" id="PF08395">
    <property type="entry name" value="7tm_7"/>
    <property type="match status" value="1"/>
</dbReference>
<proteinExistence type="predicted"/>
<keyword evidence="3 6" id="KW-0812">Transmembrane</keyword>
<comment type="caution">
    <text evidence="7">The sequence shown here is derived from an EMBL/GenBank/DDBJ whole genome shotgun (WGS) entry which is preliminary data.</text>
</comment>
<evidence type="ECO:0008006" key="9">
    <source>
        <dbReference type="Google" id="ProtNLM"/>
    </source>
</evidence>
<protein>
    <recommendedName>
        <fullName evidence="9">Gustatory receptor</fullName>
    </recommendedName>
</protein>
<dbReference type="OrthoDB" id="6366728at2759"/>
<evidence type="ECO:0000256" key="3">
    <source>
        <dbReference type="ARBA" id="ARBA00022692"/>
    </source>
</evidence>
<feature type="transmembrane region" description="Helical" evidence="6">
    <location>
        <begin position="101"/>
        <end position="121"/>
    </location>
</feature>
<name>A0A835CXQ6_APHGI</name>
<feature type="transmembrane region" description="Helical" evidence="6">
    <location>
        <begin position="70"/>
        <end position="89"/>
    </location>
</feature>
<keyword evidence="4 6" id="KW-1133">Transmembrane helix</keyword>
<dbReference type="AlphaFoldDB" id="A0A835CXQ6"/>
<evidence type="ECO:0000256" key="1">
    <source>
        <dbReference type="ARBA" id="ARBA00004651"/>
    </source>
</evidence>
<organism evidence="7 8">
    <name type="scientific">Aphidius gifuensis</name>
    <name type="common">Parasitoid wasp</name>
    <dbReference type="NCBI Taxonomy" id="684658"/>
    <lineage>
        <taxon>Eukaryota</taxon>
        <taxon>Metazoa</taxon>
        <taxon>Ecdysozoa</taxon>
        <taxon>Arthropoda</taxon>
        <taxon>Hexapoda</taxon>
        <taxon>Insecta</taxon>
        <taxon>Pterygota</taxon>
        <taxon>Neoptera</taxon>
        <taxon>Endopterygota</taxon>
        <taxon>Hymenoptera</taxon>
        <taxon>Apocrita</taxon>
        <taxon>Ichneumonoidea</taxon>
        <taxon>Braconidae</taxon>
        <taxon>Aphidiinae</taxon>
        <taxon>Aphidius</taxon>
    </lineage>
</organism>
<dbReference type="EMBL" id="JACMRX010000001">
    <property type="protein sequence ID" value="KAF7997683.1"/>
    <property type="molecule type" value="Genomic_DNA"/>
</dbReference>
<dbReference type="GO" id="GO:0050909">
    <property type="term" value="P:sensory perception of taste"/>
    <property type="evidence" value="ECO:0007669"/>
    <property type="project" value="InterPro"/>
</dbReference>
<evidence type="ECO:0000256" key="2">
    <source>
        <dbReference type="ARBA" id="ARBA00022475"/>
    </source>
</evidence>
<dbReference type="InterPro" id="IPR013604">
    <property type="entry name" value="7TM_chemorcpt"/>
</dbReference>
<evidence type="ECO:0000313" key="8">
    <source>
        <dbReference type="Proteomes" id="UP000639338"/>
    </source>
</evidence>
<dbReference type="Proteomes" id="UP000639338">
    <property type="component" value="Unassembled WGS sequence"/>
</dbReference>
<dbReference type="GO" id="GO:0005886">
    <property type="term" value="C:plasma membrane"/>
    <property type="evidence" value="ECO:0007669"/>
    <property type="project" value="UniProtKB-SubCell"/>
</dbReference>
<accession>A0A835CXQ6</accession>
<keyword evidence="5 6" id="KW-0472">Membrane</keyword>
<evidence type="ECO:0000256" key="6">
    <source>
        <dbReference type="SAM" id="Phobius"/>
    </source>
</evidence>
<evidence type="ECO:0000313" key="7">
    <source>
        <dbReference type="EMBL" id="KAF7997683.1"/>
    </source>
</evidence>
<evidence type="ECO:0000256" key="5">
    <source>
        <dbReference type="ARBA" id="ARBA00023136"/>
    </source>
</evidence>
<keyword evidence="2" id="KW-1003">Cell membrane</keyword>
<gene>
    <name evidence="7" type="ORF">HCN44_008856</name>
</gene>
<evidence type="ECO:0000256" key="4">
    <source>
        <dbReference type="ARBA" id="ARBA00022989"/>
    </source>
</evidence>
<keyword evidence="8" id="KW-1185">Reference proteome</keyword>
<comment type="subcellular location">
    <subcellularLocation>
        <location evidence="1">Cell membrane</location>
        <topology evidence="1">Multi-pass membrane protein</topology>
    </subcellularLocation>
</comment>
<sequence>MQTYKFVGMMWLLYRRFDNLYNYTLCEENNQRFICLEKEFNNITIQSAAWMHYNLMQAAKIINNIYSVQLFLWITFYSMNVSFQIFFVFERFKHNMTVTFGFSWVAFVINCYDLFIIAASCHITSRKRTNFEVSKAKGPTLIFPSFILTY</sequence>